<proteinExistence type="predicted"/>
<name>A0A420MSH3_FUSOX</name>
<protein>
    <submittedName>
        <fullName evidence="1">Uncharacterized protein</fullName>
    </submittedName>
</protein>
<comment type="caution">
    <text evidence="1">The sequence shown here is derived from an EMBL/GenBank/DDBJ whole genome shotgun (WGS) entry which is preliminary data.</text>
</comment>
<evidence type="ECO:0000313" key="2">
    <source>
        <dbReference type="Proteomes" id="UP000285084"/>
    </source>
</evidence>
<sequence length="174" mass="19753">MPPRGSPPRKRPKLTHNVGITPSVPEPESLLDLKGVLLIAEIRLNVYGKMVEIESTNRGFERDHHGRFLCPVDATGLAPYLNHSITKVSGLRQEYLVEVFKVVVFVFNSSENLKLFSEFVRSHFNLDPAQVPRLRAKVNIFHNDSFPQGASLPRYRMVQIAHGEWEGAYLHVRA</sequence>
<accession>A0A420MSH3</accession>
<organism evidence="1 2">
    <name type="scientific">Fusarium oxysporum</name>
    <name type="common">Fusarium vascular wilt</name>
    <dbReference type="NCBI Taxonomy" id="5507"/>
    <lineage>
        <taxon>Eukaryota</taxon>
        <taxon>Fungi</taxon>
        <taxon>Dikarya</taxon>
        <taxon>Ascomycota</taxon>
        <taxon>Pezizomycotina</taxon>
        <taxon>Sordariomycetes</taxon>
        <taxon>Hypocreomycetidae</taxon>
        <taxon>Hypocreales</taxon>
        <taxon>Nectriaceae</taxon>
        <taxon>Fusarium</taxon>
        <taxon>Fusarium oxysporum species complex</taxon>
    </lineage>
</organism>
<dbReference type="AlphaFoldDB" id="A0A420MSH3"/>
<reference evidence="1 2" key="1">
    <citation type="journal article" date="2018" name="Sci. Rep.">
        <title>Characterisation of pathogen-specific regions and novel effector candidates in Fusarium oxysporum f. sp. cepae.</title>
        <authorList>
            <person name="Armitage A.D."/>
            <person name="Taylor A."/>
            <person name="Sobczyk M.K."/>
            <person name="Baxter L."/>
            <person name="Greenfield B.P."/>
            <person name="Bates H.J."/>
            <person name="Wilson F."/>
            <person name="Jackson A.C."/>
            <person name="Ott S."/>
            <person name="Harrison R.J."/>
            <person name="Clarkson J.P."/>
        </authorList>
    </citation>
    <scope>NUCLEOTIDE SEQUENCE [LARGE SCALE GENOMIC DNA]</scope>
    <source>
        <strain evidence="1 2">Fo_A13</strain>
    </source>
</reference>
<gene>
    <name evidence="1" type="ORF">BFJ69_g11362</name>
</gene>
<dbReference type="Proteomes" id="UP000285084">
    <property type="component" value="Unassembled WGS sequence"/>
</dbReference>
<dbReference type="EMBL" id="MRCX01000123">
    <property type="protein sequence ID" value="RKK70982.1"/>
    <property type="molecule type" value="Genomic_DNA"/>
</dbReference>
<evidence type="ECO:0000313" key="1">
    <source>
        <dbReference type="EMBL" id="RKK70982.1"/>
    </source>
</evidence>